<evidence type="ECO:0000313" key="3">
    <source>
        <dbReference type="Proteomes" id="UP000541136"/>
    </source>
</evidence>
<organism evidence="2 3">
    <name type="scientific">Castellaniella defragrans</name>
    <name type="common">Alcaligenes defragrans</name>
    <dbReference type="NCBI Taxonomy" id="75697"/>
    <lineage>
        <taxon>Bacteria</taxon>
        <taxon>Pseudomonadati</taxon>
        <taxon>Pseudomonadota</taxon>
        <taxon>Betaproteobacteria</taxon>
        <taxon>Burkholderiales</taxon>
        <taxon>Alcaligenaceae</taxon>
        <taxon>Castellaniella</taxon>
    </lineage>
</organism>
<dbReference type="InterPro" id="IPR013786">
    <property type="entry name" value="AcylCoA_DH/ox_N"/>
</dbReference>
<gene>
    <name evidence="2" type="ORF">HNR28_000319</name>
</gene>
<feature type="domain" description="Acyl-CoA dehydrogenase/oxidase N-terminal" evidence="1">
    <location>
        <begin position="16"/>
        <end position="114"/>
    </location>
</feature>
<dbReference type="PIRSF" id="PIRSF016578">
    <property type="entry name" value="HsaA"/>
    <property type="match status" value="1"/>
</dbReference>
<dbReference type="Gene3D" id="2.40.110.10">
    <property type="entry name" value="Butyryl-CoA Dehydrogenase, subunit A, domain 2"/>
    <property type="match status" value="1"/>
</dbReference>
<dbReference type="InterPro" id="IPR046373">
    <property type="entry name" value="Acyl-CoA_Oxase/DH_mid-dom_sf"/>
</dbReference>
<evidence type="ECO:0000313" key="2">
    <source>
        <dbReference type="EMBL" id="MBB6082299.1"/>
    </source>
</evidence>
<dbReference type="Proteomes" id="UP000541136">
    <property type="component" value="Unassembled WGS sequence"/>
</dbReference>
<dbReference type="PANTHER" id="PTHR43884">
    <property type="entry name" value="ACYL-COA DEHYDROGENASE"/>
    <property type="match status" value="1"/>
</dbReference>
<accession>A0A7W9TKB7</accession>
<dbReference type="AlphaFoldDB" id="A0A7W9TKB7"/>
<dbReference type="SUPFAM" id="SSF47203">
    <property type="entry name" value="Acyl-CoA dehydrogenase C-terminal domain-like"/>
    <property type="match status" value="1"/>
</dbReference>
<dbReference type="InterPro" id="IPR037069">
    <property type="entry name" value="AcylCoA_DH/ox_N_sf"/>
</dbReference>
<dbReference type="RefSeq" id="WP_043682954.1">
    <property type="nucleotide sequence ID" value="NZ_JACHIB010000002.1"/>
</dbReference>
<dbReference type="SUPFAM" id="SSF56645">
    <property type="entry name" value="Acyl-CoA dehydrogenase NM domain-like"/>
    <property type="match status" value="1"/>
</dbReference>
<protein>
    <recommendedName>
        <fullName evidence="1">Acyl-CoA dehydrogenase/oxidase N-terminal domain-containing protein</fullName>
    </recommendedName>
</protein>
<dbReference type="Gene3D" id="1.20.140.10">
    <property type="entry name" value="Butyryl-CoA Dehydrogenase, subunit A, domain 3"/>
    <property type="match status" value="1"/>
</dbReference>
<comment type="caution">
    <text evidence="2">The sequence shown here is derived from an EMBL/GenBank/DDBJ whole genome shotgun (WGS) entry which is preliminary data.</text>
</comment>
<dbReference type="PANTHER" id="PTHR43884:SF12">
    <property type="entry name" value="ISOVALERYL-COA DEHYDROGENASE, MITOCHONDRIAL-RELATED"/>
    <property type="match status" value="1"/>
</dbReference>
<dbReference type="GO" id="GO:0050660">
    <property type="term" value="F:flavin adenine dinucleotide binding"/>
    <property type="evidence" value="ECO:0007669"/>
    <property type="project" value="InterPro"/>
</dbReference>
<reference evidence="2 3" key="1">
    <citation type="submission" date="2020-08" db="EMBL/GenBank/DDBJ databases">
        <title>Genomic Encyclopedia of Type Strains, Phase IV (KMG-IV): sequencing the most valuable type-strain genomes for metagenomic binning, comparative biology and taxonomic classification.</title>
        <authorList>
            <person name="Goeker M."/>
        </authorList>
    </citation>
    <scope>NUCLEOTIDE SEQUENCE [LARGE SCALE GENOMIC DNA]</scope>
    <source>
        <strain evidence="2 3">DSM 12141</strain>
    </source>
</reference>
<proteinExistence type="predicted"/>
<dbReference type="InterPro" id="IPR036250">
    <property type="entry name" value="AcylCo_DH-like_C"/>
</dbReference>
<dbReference type="InterPro" id="IPR009100">
    <property type="entry name" value="AcylCoA_DH/oxidase_NM_dom_sf"/>
</dbReference>
<dbReference type="Gene3D" id="1.10.540.10">
    <property type="entry name" value="Acyl-CoA dehydrogenase/oxidase, N-terminal domain"/>
    <property type="match status" value="1"/>
</dbReference>
<evidence type="ECO:0000259" key="1">
    <source>
        <dbReference type="Pfam" id="PF02771"/>
    </source>
</evidence>
<sequence>MSTDLLPAVHGEGIDTLIREVLAPQAQAIDEGRYPGDFMRALGRLGGFGAALPAGSGGLGLDLAAQIEIIARVGRVCGSTAFLTWCQAACAWYLRQTDNAAARARYLAPIARGEILAGTGMSNAVKHLAGIERINLRARRDGEGYRVNGALPWVSNLGPGHLLIAAAALEEGGYVMFVVPPGSEALTLRPCPAFAGMEGTGTYGVHLKNAWIPAEDVLAEPAAFEDYIRRIKPGFLLLQIGMGVGLVQASLETIHATNQRLSHVNTYLDDQEADLERDFQALRAETLRLAGLDLDALPLDILRARARASELGLRATQSAALHAGAAGYLMSSPAQRRLREALFVAIVTPALKHLRKEIHALEQQAA</sequence>
<dbReference type="EMBL" id="JACHIB010000002">
    <property type="protein sequence ID" value="MBB6082299.1"/>
    <property type="molecule type" value="Genomic_DNA"/>
</dbReference>
<dbReference type="Pfam" id="PF02771">
    <property type="entry name" value="Acyl-CoA_dh_N"/>
    <property type="match status" value="1"/>
</dbReference>
<dbReference type="GO" id="GO:0003995">
    <property type="term" value="F:acyl-CoA dehydrogenase activity"/>
    <property type="evidence" value="ECO:0007669"/>
    <property type="project" value="TreeGrafter"/>
</dbReference>
<name>A0A7W9TKB7_CASDE</name>